<proteinExistence type="predicted"/>
<accession>A0A8X7WW82</accession>
<dbReference type="GO" id="GO:0070382">
    <property type="term" value="C:exocytic vesicle"/>
    <property type="evidence" value="ECO:0007669"/>
    <property type="project" value="TreeGrafter"/>
</dbReference>
<protein>
    <submittedName>
        <fullName evidence="1">SYTL2 protein</fullName>
    </submittedName>
</protein>
<organism evidence="1 2">
    <name type="scientific">Polypterus senegalus</name>
    <name type="common">Senegal bichir</name>
    <dbReference type="NCBI Taxonomy" id="55291"/>
    <lineage>
        <taxon>Eukaryota</taxon>
        <taxon>Metazoa</taxon>
        <taxon>Chordata</taxon>
        <taxon>Craniata</taxon>
        <taxon>Vertebrata</taxon>
        <taxon>Euteleostomi</taxon>
        <taxon>Actinopterygii</taxon>
        <taxon>Polypteriformes</taxon>
        <taxon>Polypteridae</taxon>
        <taxon>Polypterus</taxon>
    </lineage>
</organism>
<dbReference type="GO" id="GO:0042043">
    <property type="term" value="F:neurexin family protein binding"/>
    <property type="evidence" value="ECO:0007669"/>
    <property type="project" value="TreeGrafter"/>
</dbReference>
<dbReference type="Gene3D" id="6.10.250.3000">
    <property type="match status" value="1"/>
</dbReference>
<keyword evidence="2" id="KW-1185">Reference proteome</keyword>
<name>A0A8X7WW82_POLSE</name>
<evidence type="ECO:0000313" key="1">
    <source>
        <dbReference type="EMBL" id="KAG2457175.1"/>
    </source>
</evidence>
<reference evidence="1 2" key="1">
    <citation type="journal article" date="2021" name="Cell">
        <title>Tracing the genetic footprints of vertebrate landing in non-teleost ray-finned fishes.</title>
        <authorList>
            <person name="Bi X."/>
            <person name="Wang K."/>
            <person name="Yang L."/>
            <person name="Pan H."/>
            <person name="Jiang H."/>
            <person name="Wei Q."/>
            <person name="Fang M."/>
            <person name="Yu H."/>
            <person name="Zhu C."/>
            <person name="Cai Y."/>
            <person name="He Y."/>
            <person name="Gan X."/>
            <person name="Zeng H."/>
            <person name="Yu D."/>
            <person name="Zhu Y."/>
            <person name="Jiang H."/>
            <person name="Qiu Q."/>
            <person name="Yang H."/>
            <person name="Zhang Y.E."/>
            <person name="Wang W."/>
            <person name="Zhu M."/>
            <person name="He S."/>
            <person name="Zhang G."/>
        </authorList>
    </citation>
    <scope>NUCLEOTIDE SEQUENCE [LARGE SCALE GENOMIC DNA]</scope>
    <source>
        <strain evidence="1">Bchr_013</strain>
    </source>
</reference>
<feature type="non-terminal residue" evidence="1">
    <location>
        <position position="1"/>
    </location>
</feature>
<gene>
    <name evidence="1" type="primary">Sytl2_1</name>
    <name evidence="1" type="ORF">GTO96_0013164</name>
</gene>
<dbReference type="PANTHER" id="PTHR45716:SF5">
    <property type="entry name" value="SYNAPTOTAGMIN-LIKE PROTEIN 2"/>
    <property type="match status" value="1"/>
</dbReference>
<dbReference type="EMBL" id="JAATIS010008602">
    <property type="protein sequence ID" value="KAG2457175.1"/>
    <property type="molecule type" value="Genomic_DNA"/>
</dbReference>
<dbReference type="Proteomes" id="UP000886611">
    <property type="component" value="Unassembled WGS sequence"/>
</dbReference>
<evidence type="ECO:0000313" key="2">
    <source>
        <dbReference type="Proteomes" id="UP000886611"/>
    </source>
</evidence>
<dbReference type="GO" id="GO:0005886">
    <property type="term" value="C:plasma membrane"/>
    <property type="evidence" value="ECO:0007669"/>
    <property type="project" value="TreeGrafter"/>
</dbReference>
<dbReference type="AlphaFoldDB" id="A0A8X7WW82"/>
<dbReference type="PANTHER" id="PTHR45716">
    <property type="entry name" value="BITESIZE, ISOFORM I"/>
    <property type="match status" value="1"/>
</dbReference>
<sequence>MTGEWFYEAKSKRHRDKIHGSDIIRASMRRKKPVTLYELSQSRGEKPSWVNTVNKDVFLPPELEGLIEQPEEELPLER</sequence>
<feature type="non-terminal residue" evidence="1">
    <location>
        <position position="78"/>
    </location>
</feature>
<dbReference type="GO" id="GO:0006887">
    <property type="term" value="P:exocytosis"/>
    <property type="evidence" value="ECO:0007669"/>
    <property type="project" value="TreeGrafter"/>
</dbReference>
<comment type="caution">
    <text evidence="1">The sequence shown here is derived from an EMBL/GenBank/DDBJ whole genome shotgun (WGS) entry which is preliminary data.</text>
</comment>